<dbReference type="Gene3D" id="1.25.40.10">
    <property type="entry name" value="Tetratricopeptide repeat domain"/>
    <property type="match status" value="1"/>
</dbReference>
<dbReference type="InParanoid" id="A0A1V9XP01"/>
<dbReference type="PANTHER" id="PTHR15544">
    <property type="entry name" value="OSMOSIS RESPONSIVE FACTOR"/>
    <property type="match status" value="1"/>
</dbReference>
<keyword evidence="3" id="KW-1185">Reference proteome</keyword>
<evidence type="ECO:0000256" key="1">
    <source>
        <dbReference type="PROSITE-ProRule" id="PRU00339"/>
    </source>
</evidence>
<dbReference type="PROSITE" id="PS50005">
    <property type="entry name" value="TPR"/>
    <property type="match status" value="1"/>
</dbReference>
<dbReference type="InterPro" id="IPR011990">
    <property type="entry name" value="TPR-like_helical_dom_sf"/>
</dbReference>
<accession>A0A1V9XP01</accession>
<comment type="caution">
    <text evidence="2">The sequence shown here is derived from an EMBL/GenBank/DDBJ whole genome shotgun (WGS) entry which is preliminary data.</text>
</comment>
<proteinExistence type="predicted"/>
<dbReference type="Proteomes" id="UP000192247">
    <property type="component" value="Unassembled WGS sequence"/>
</dbReference>
<feature type="repeat" description="TPR" evidence="1">
    <location>
        <begin position="135"/>
        <end position="168"/>
    </location>
</feature>
<dbReference type="STRING" id="418985.A0A1V9XP01"/>
<evidence type="ECO:0000313" key="2">
    <source>
        <dbReference type="EMBL" id="OQR75207.1"/>
    </source>
</evidence>
<dbReference type="InterPro" id="IPR019734">
    <property type="entry name" value="TPR_rpt"/>
</dbReference>
<sequence>MWKKRTPRLGASCLGSDEDDEEAAFAMDIPVETKWAEPGAGYGDKLTIKSEATRNNRKRIASLSEEEYRSVVDRLESICQKELWGSALKLVDELIVRRCDEKVLEMKAQILIGLCRDYDAIRCCEGAIKLNPLWWEAHQTHGRALLAFGEPRLAMRAFQRAIRLNPADEDLREELNWVRRSTEGSIPADGCDFTKLVKKR</sequence>
<evidence type="ECO:0000313" key="3">
    <source>
        <dbReference type="Proteomes" id="UP000192247"/>
    </source>
</evidence>
<name>A0A1V9XP01_9ACAR</name>
<dbReference type="EMBL" id="MNPL01006671">
    <property type="protein sequence ID" value="OQR75207.1"/>
    <property type="molecule type" value="Genomic_DNA"/>
</dbReference>
<dbReference type="InterPro" id="IPR052658">
    <property type="entry name" value="TPR-containing"/>
</dbReference>
<reference evidence="2 3" key="1">
    <citation type="journal article" date="2017" name="Gigascience">
        <title>Draft genome of the honey bee ectoparasitic mite, Tropilaelaps mercedesae, is shaped by the parasitic life history.</title>
        <authorList>
            <person name="Dong X."/>
            <person name="Armstrong S.D."/>
            <person name="Xia D."/>
            <person name="Makepeace B.L."/>
            <person name="Darby A.C."/>
            <person name="Kadowaki T."/>
        </authorList>
    </citation>
    <scope>NUCLEOTIDE SEQUENCE [LARGE SCALE GENOMIC DNA]</scope>
    <source>
        <strain evidence="2">Wuxi-XJTLU</strain>
    </source>
</reference>
<gene>
    <name evidence="2" type="ORF">BIW11_08577</name>
</gene>
<dbReference type="SUPFAM" id="SSF48452">
    <property type="entry name" value="TPR-like"/>
    <property type="match status" value="1"/>
</dbReference>
<organism evidence="2 3">
    <name type="scientific">Tropilaelaps mercedesae</name>
    <dbReference type="NCBI Taxonomy" id="418985"/>
    <lineage>
        <taxon>Eukaryota</taxon>
        <taxon>Metazoa</taxon>
        <taxon>Ecdysozoa</taxon>
        <taxon>Arthropoda</taxon>
        <taxon>Chelicerata</taxon>
        <taxon>Arachnida</taxon>
        <taxon>Acari</taxon>
        <taxon>Parasitiformes</taxon>
        <taxon>Mesostigmata</taxon>
        <taxon>Gamasina</taxon>
        <taxon>Dermanyssoidea</taxon>
        <taxon>Laelapidae</taxon>
        <taxon>Tropilaelaps</taxon>
    </lineage>
</organism>
<protein>
    <submittedName>
        <fullName evidence="2">Tetratricopeptide repeat protein 33-like</fullName>
    </submittedName>
</protein>
<dbReference type="OrthoDB" id="6475113at2759"/>
<dbReference type="PANTHER" id="PTHR15544:SF0">
    <property type="entry name" value="TETRATRICOPEPTIDE REPEAT PROTEIN 33"/>
    <property type="match status" value="1"/>
</dbReference>
<dbReference type="AlphaFoldDB" id="A0A1V9XP01"/>
<keyword evidence="1" id="KW-0802">TPR repeat</keyword>